<evidence type="ECO:0000256" key="5">
    <source>
        <dbReference type="ARBA" id="ARBA00022490"/>
    </source>
</evidence>
<dbReference type="InterPro" id="IPR043175">
    <property type="entry name" value="CAPZB_N"/>
</dbReference>
<gene>
    <name evidence="10" type="ORF">Rhopal_006071-T1</name>
</gene>
<dbReference type="InterPro" id="IPR001698">
    <property type="entry name" value="CAPZB"/>
</dbReference>
<organism evidence="10 11">
    <name type="scientific">Rhodotorula paludigena</name>
    <dbReference type="NCBI Taxonomy" id="86838"/>
    <lineage>
        <taxon>Eukaryota</taxon>
        <taxon>Fungi</taxon>
        <taxon>Dikarya</taxon>
        <taxon>Basidiomycota</taxon>
        <taxon>Pucciniomycotina</taxon>
        <taxon>Microbotryomycetes</taxon>
        <taxon>Sporidiobolales</taxon>
        <taxon>Sporidiobolaceae</taxon>
        <taxon>Rhodotorula</taxon>
    </lineage>
</organism>
<dbReference type="PANTHER" id="PTHR10619:SF0">
    <property type="entry name" value="F-ACTIN-CAPPING PROTEIN SUBUNIT BETA ISOFORMS 1 AND 2"/>
    <property type="match status" value="1"/>
</dbReference>
<dbReference type="GO" id="GO:0051016">
    <property type="term" value="P:barbed-end actin filament capping"/>
    <property type="evidence" value="ECO:0007669"/>
    <property type="project" value="UniProtKB-UniRule"/>
</dbReference>
<proteinExistence type="inferred from homology"/>
<dbReference type="InterPro" id="IPR037282">
    <property type="entry name" value="CapZ_alpha/beta"/>
</dbReference>
<evidence type="ECO:0000313" key="10">
    <source>
        <dbReference type="EMBL" id="GJN93026.1"/>
    </source>
</evidence>
<protein>
    <recommendedName>
        <fullName evidence="3 8">F-actin-capping protein subunit beta</fullName>
    </recommendedName>
</protein>
<keyword evidence="11" id="KW-1185">Reference proteome</keyword>
<accession>A0AAV5GU31</accession>
<dbReference type="GO" id="GO:0030036">
    <property type="term" value="P:actin cytoskeleton organization"/>
    <property type="evidence" value="ECO:0007669"/>
    <property type="project" value="InterPro"/>
</dbReference>
<keyword evidence="4 8" id="KW-0117">Actin capping</keyword>
<name>A0AAV5GU31_9BASI</name>
<evidence type="ECO:0000256" key="4">
    <source>
        <dbReference type="ARBA" id="ARBA00022467"/>
    </source>
</evidence>
<evidence type="ECO:0000256" key="3">
    <source>
        <dbReference type="ARBA" id="ARBA00021859"/>
    </source>
</evidence>
<dbReference type="EMBL" id="BQKY01000013">
    <property type="protein sequence ID" value="GJN93026.1"/>
    <property type="molecule type" value="Genomic_DNA"/>
</dbReference>
<evidence type="ECO:0000256" key="2">
    <source>
        <dbReference type="ARBA" id="ARBA00006039"/>
    </source>
</evidence>
<dbReference type="FunFam" id="1.20.58.570:FF:000001">
    <property type="entry name" value="F-actin-capping protein subunit beta"/>
    <property type="match status" value="1"/>
</dbReference>
<evidence type="ECO:0000256" key="9">
    <source>
        <dbReference type="SAM" id="MobiDB-lite"/>
    </source>
</evidence>
<keyword evidence="6 8" id="KW-0009">Actin-binding</keyword>
<feature type="compositionally biased region" description="Low complexity" evidence="9">
    <location>
        <begin position="153"/>
        <end position="172"/>
    </location>
</feature>
<dbReference type="PROSITE" id="PS00231">
    <property type="entry name" value="F_ACTIN_CAPPING_BETA"/>
    <property type="match status" value="1"/>
</dbReference>
<evidence type="ECO:0000256" key="1">
    <source>
        <dbReference type="ARBA" id="ARBA00004245"/>
    </source>
</evidence>
<dbReference type="GO" id="GO:0005737">
    <property type="term" value="C:cytoplasm"/>
    <property type="evidence" value="ECO:0007669"/>
    <property type="project" value="InterPro"/>
</dbReference>
<evidence type="ECO:0000256" key="6">
    <source>
        <dbReference type="ARBA" id="ARBA00023203"/>
    </source>
</evidence>
<comment type="subcellular location">
    <subcellularLocation>
        <location evidence="1 8">Cytoplasm</location>
        <location evidence="1 8">Cytoskeleton</location>
    </subcellularLocation>
</comment>
<dbReference type="Gene3D" id="3.90.1150.210">
    <property type="entry name" value="F-actin capping protein, beta subunit"/>
    <property type="match status" value="1"/>
</dbReference>
<keyword evidence="5 8" id="KW-0963">Cytoplasm</keyword>
<dbReference type="SUPFAM" id="SSF90096">
    <property type="entry name" value="Subunits of heterodimeric actin filament capping protein Capz"/>
    <property type="match status" value="1"/>
</dbReference>
<keyword evidence="7 8" id="KW-0206">Cytoskeleton</keyword>
<evidence type="ECO:0000256" key="8">
    <source>
        <dbReference type="RuleBase" id="RU365078"/>
    </source>
</evidence>
<dbReference type="PRINTS" id="PR00192">
    <property type="entry name" value="FACTINCAPB"/>
</dbReference>
<dbReference type="GO" id="GO:0000902">
    <property type="term" value="P:cell morphogenesis"/>
    <property type="evidence" value="ECO:0007669"/>
    <property type="project" value="TreeGrafter"/>
</dbReference>
<reference evidence="10 11" key="1">
    <citation type="submission" date="2021-12" db="EMBL/GenBank/DDBJ databases">
        <title>High titer production of polyol ester of fatty acids by Rhodotorula paludigena BS15 towards product separation-free biomass refinery.</title>
        <authorList>
            <person name="Mano J."/>
            <person name="Ono H."/>
            <person name="Tanaka T."/>
            <person name="Naito K."/>
            <person name="Sushida H."/>
            <person name="Ike M."/>
            <person name="Tokuyasu K."/>
            <person name="Kitaoka M."/>
        </authorList>
    </citation>
    <scope>NUCLEOTIDE SEQUENCE [LARGE SCALE GENOMIC DNA]</scope>
    <source>
        <strain evidence="10 11">BS15</strain>
    </source>
</reference>
<dbReference type="PANTHER" id="PTHR10619">
    <property type="entry name" value="F-ACTIN-CAPPING PROTEIN SUBUNIT BETA"/>
    <property type="match status" value="1"/>
</dbReference>
<feature type="region of interest" description="Disordered" evidence="9">
    <location>
        <begin position="153"/>
        <end position="173"/>
    </location>
</feature>
<comment type="subunit">
    <text evidence="8">Heterodimer of an alpha and a beta subunit.</text>
</comment>
<comment type="similarity">
    <text evidence="2 8">Belongs to the F-actin-capping protein beta subunit family.</text>
</comment>
<comment type="caution">
    <text evidence="10">The sequence shown here is derived from an EMBL/GenBank/DDBJ whole genome shotgun (WGS) entry which is preliminary data.</text>
</comment>
<dbReference type="GO" id="GO:0008290">
    <property type="term" value="C:F-actin capping protein complex"/>
    <property type="evidence" value="ECO:0007669"/>
    <property type="project" value="UniProtKB-UniRule"/>
</dbReference>
<dbReference type="AlphaFoldDB" id="A0AAV5GU31"/>
<dbReference type="Gene3D" id="1.20.58.570">
    <property type="match status" value="1"/>
</dbReference>
<dbReference type="GO" id="GO:0051015">
    <property type="term" value="F:actin filament binding"/>
    <property type="evidence" value="ECO:0007669"/>
    <property type="project" value="UniProtKB-ARBA"/>
</dbReference>
<sequence length="304" mass="32920">MDDALTSALDLVRRLPPSAVAHTLDRLAAALPDCADDLAASVDVPLAVRTDTSHRDYLACDYNRDGDSYRSPYTNEYDPPLADGTTPSPPLRQLELAMNDAFNVYRDLYYEGGVSSVYLWDTDEGFAGVVLIKKTSDAGSSTSSWDSVHVFESSSSLPSTSSSSSSTASRTSSHYKLTSTVMLHLEKPLRKEEKEQRESAGAEGARTEEGEVALGGSMTRQHELTCALDPSSATTLAQSHLANVGRLVEDMELKLRNLLGEVYFSKTKDVLGALRSQGGLEQQNRQRALQGELVGLLKGRKVAA</sequence>
<evidence type="ECO:0000313" key="11">
    <source>
        <dbReference type="Proteomes" id="UP001342314"/>
    </source>
</evidence>
<evidence type="ECO:0000256" key="7">
    <source>
        <dbReference type="ARBA" id="ARBA00023212"/>
    </source>
</evidence>
<dbReference type="InterPro" id="IPR042276">
    <property type="entry name" value="CapZ_alpha/beta_2"/>
</dbReference>
<dbReference type="InterPro" id="IPR019771">
    <property type="entry name" value="F-actin_capping_bsu_CS"/>
</dbReference>
<dbReference type="Pfam" id="PF01115">
    <property type="entry name" value="F_actin_cap_B"/>
    <property type="match status" value="1"/>
</dbReference>
<feature type="region of interest" description="Disordered" evidence="9">
    <location>
        <begin position="186"/>
        <end position="209"/>
    </location>
</feature>
<dbReference type="Proteomes" id="UP001342314">
    <property type="component" value="Unassembled WGS sequence"/>
</dbReference>
<comment type="function">
    <text evidence="8">F-actin-capping proteins bind in a Ca(2+)-independent manner to the fast growing ends of actin filaments (barbed end) thereby blocking the exchange of subunits at these ends. Unlike other capping proteins (such as gelsolin and severin), these proteins do not sever actin filaments.</text>
</comment>